<sequence>MLRLSASTVPRRRLFQSLRDRWVDVTNDKIGRHHALLTIAMLGLHCSERRNHCSHANPVSRRQTIRPRFVRSSVHPQRLRERDVGAKS</sequence>
<proteinExistence type="predicted"/>
<comment type="caution">
    <text evidence="1">The sequence shown here is derived from an EMBL/GenBank/DDBJ whole genome shotgun (WGS) entry which is preliminary data.</text>
</comment>
<protein>
    <submittedName>
        <fullName evidence="1">Uncharacterized protein</fullName>
    </submittedName>
</protein>
<accession>A0A645DFY6</accession>
<evidence type="ECO:0000313" key="1">
    <source>
        <dbReference type="EMBL" id="MPM88135.1"/>
    </source>
</evidence>
<dbReference type="EMBL" id="VSSQ01035813">
    <property type="protein sequence ID" value="MPM88135.1"/>
    <property type="molecule type" value="Genomic_DNA"/>
</dbReference>
<gene>
    <name evidence="1" type="ORF">SDC9_135236</name>
</gene>
<name>A0A645DFY6_9ZZZZ</name>
<organism evidence="1">
    <name type="scientific">bioreactor metagenome</name>
    <dbReference type="NCBI Taxonomy" id="1076179"/>
    <lineage>
        <taxon>unclassified sequences</taxon>
        <taxon>metagenomes</taxon>
        <taxon>ecological metagenomes</taxon>
    </lineage>
</organism>
<dbReference type="AlphaFoldDB" id="A0A645DFY6"/>
<reference evidence="1" key="1">
    <citation type="submission" date="2019-08" db="EMBL/GenBank/DDBJ databases">
        <authorList>
            <person name="Kucharzyk K."/>
            <person name="Murdoch R.W."/>
            <person name="Higgins S."/>
            <person name="Loffler F."/>
        </authorList>
    </citation>
    <scope>NUCLEOTIDE SEQUENCE</scope>
</reference>